<keyword evidence="3" id="KW-1185">Reference proteome</keyword>
<organism evidence="2 3">
    <name type="scientific">Lentibacillus kimchii</name>
    <dbReference type="NCBI Taxonomy" id="1542911"/>
    <lineage>
        <taxon>Bacteria</taxon>
        <taxon>Bacillati</taxon>
        <taxon>Bacillota</taxon>
        <taxon>Bacilli</taxon>
        <taxon>Bacillales</taxon>
        <taxon>Bacillaceae</taxon>
        <taxon>Lentibacillus</taxon>
    </lineage>
</organism>
<dbReference type="SUPFAM" id="SSF54060">
    <property type="entry name" value="His-Me finger endonucleases"/>
    <property type="match status" value="1"/>
</dbReference>
<feature type="domain" description="HNH nuclease" evidence="1">
    <location>
        <begin position="93"/>
        <end position="121"/>
    </location>
</feature>
<dbReference type="Gene3D" id="3.90.75.20">
    <property type="match status" value="1"/>
</dbReference>
<proteinExistence type="predicted"/>
<dbReference type="GO" id="GO:0004519">
    <property type="term" value="F:endonuclease activity"/>
    <property type="evidence" value="ECO:0007669"/>
    <property type="project" value="UniProtKB-KW"/>
</dbReference>
<dbReference type="Proteomes" id="UP001596620">
    <property type="component" value="Unassembled WGS sequence"/>
</dbReference>
<dbReference type="GO" id="GO:0016787">
    <property type="term" value="F:hydrolase activity"/>
    <property type="evidence" value="ECO:0007669"/>
    <property type="project" value="UniProtKB-KW"/>
</dbReference>
<dbReference type="Pfam" id="PF13392">
    <property type="entry name" value="HNH_3"/>
    <property type="match status" value="1"/>
</dbReference>
<dbReference type="InterPro" id="IPR044925">
    <property type="entry name" value="His-Me_finger_sf"/>
</dbReference>
<comment type="caution">
    <text evidence="2">The sequence shown here is derived from an EMBL/GenBank/DDBJ whole genome shotgun (WGS) entry which is preliminary data.</text>
</comment>
<protein>
    <submittedName>
        <fullName evidence="2">HNH endonuclease signature motif containing protein</fullName>
        <ecNumber evidence="2">3.1.-.-</ecNumber>
    </submittedName>
</protein>
<evidence type="ECO:0000313" key="3">
    <source>
        <dbReference type="Proteomes" id="UP001596620"/>
    </source>
</evidence>
<dbReference type="InterPro" id="IPR003615">
    <property type="entry name" value="HNH_nuc"/>
</dbReference>
<gene>
    <name evidence="2" type="ORF">ACFQU8_14115</name>
</gene>
<keyword evidence="2" id="KW-0255">Endonuclease</keyword>
<name>A0ABW2UZA1_9BACI</name>
<reference evidence="3" key="1">
    <citation type="journal article" date="2019" name="Int. J. Syst. Evol. Microbiol.">
        <title>The Global Catalogue of Microorganisms (GCM) 10K type strain sequencing project: providing services to taxonomists for standard genome sequencing and annotation.</title>
        <authorList>
            <consortium name="The Broad Institute Genomics Platform"/>
            <consortium name="The Broad Institute Genome Sequencing Center for Infectious Disease"/>
            <person name="Wu L."/>
            <person name="Ma J."/>
        </authorList>
    </citation>
    <scope>NUCLEOTIDE SEQUENCE [LARGE SCALE GENOMIC DNA]</scope>
    <source>
        <strain evidence="3">JCM 30234</strain>
    </source>
</reference>
<keyword evidence="2" id="KW-0540">Nuclease</keyword>
<dbReference type="EMBL" id="JBHTGR010000057">
    <property type="protein sequence ID" value="MFC7748323.1"/>
    <property type="molecule type" value="Genomic_DNA"/>
</dbReference>
<evidence type="ECO:0000313" key="2">
    <source>
        <dbReference type="EMBL" id="MFC7748323.1"/>
    </source>
</evidence>
<dbReference type="RefSeq" id="WP_382361671.1">
    <property type="nucleotide sequence ID" value="NZ_JBHTGR010000057.1"/>
</dbReference>
<sequence length="181" mass="20897">MKGMEVKDKSYLSFVINKDSKFRELENYSNYLVDIVNGRVWNKTSGKYLIANPTKQTGYVLVGLRDNDGQMRTIGLHEVVMAAYYNVQPKSWIPYDLEVNHIDHDKSNNTIDNLELVTRKQQYDTYVRQKMGGNKRLTKPEKQEILQAYHIYNGKASVFINQVAFAVGISRRSLSRIVNGK</sequence>
<accession>A0ABW2UZA1</accession>
<dbReference type="EC" id="3.1.-.-" evidence="2"/>
<keyword evidence="2" id="KW-0378">Hydrolase</keyword>
<evidence type="ECO:0000259" key="1">
    <source>
        <dbReference type="Pfam" id="PF13392"/>
    </source>
</evidence>